<dbReference type="EMBL" id="OV651821">
    <property type="protein sequence ID" value="CAH1115300.1"/>
    <property type="molecule type" value="Genomic_DNA"/>
</dbReference>
<gene>
    <name evidence="1" type="ORF">PSYICH_LOCUS15113</name>
</gene>
<protein>
    <submittedName>
        <fullName evidence="1">Uncharacterized protein</fullName>
    </submittedName>
</protein>
<dbReference type="AlphaFoldDB" id="A0A9P0DEA5"/>
<accession>A0A9P0DEA5</accession>
<keyword evidence="2" id="KW-1185">Reference proteome</keyword>
<proteinExistence type="predicted"/>
<organism evidence="1 2">
    <name type="scientific">Psylliodes chrysocephalus</name>
    <dbReference type="NCBI Taxonomy" id="3402493"/>
    <lineage>
        <taxon>Eukaryota</taxon>
        <taxon>Metazoa</taxon>
        <taxon>Ecdysozoa</taxon>
        <taxon>Arthropoda</taxon>
        <taxon>Hexapoda</taxon>
        <taxon>Insecta</taxon>
        <taxon>Pterygota</taxon>
        <taxon>Neoptera</taxon>
        <taxon>Endopterygota</taxon>
        <taxon>Coleoptera</taxon>
        <taxon>Polyphaga</taxon>
        <taxon>Cucujiformia</taxon>
        <taxon>Chrysomeloidea</taxon>
        <taxon>Chrysomelidae</taxon>
        <taxon>Galerucinae</taxon>
        <taxon>Alticini</taxon>
        <taxon>Psylliodes</taxon>
    </lineage>
</organism>
<sequence length="156" mass="18024">MEAQELAGFVKLLADKNKEEEATAAKRKKKQRYPEAHWLKFLTMKKQIHRPNRVLKVDKNETRFISHKENYFGSYFKAVPPQKQKRKQKKSLGSTALKNLHNGQVPIKEAKVKDLLHLTQFLISPDAKSFYDALVADSQTKEDDSDIEFADDPPID</sequence>
<name>A0A9P0DEA5_9CUCU</name>
<evidence type="ECO:0000313" key="2">
    <source>
        <dbReference type="Proteomes" id="UP001153636"/>
    </source>
</evidence>
<evidence type="ECO:0000313" key="1">
    <source>
        <dbReference type="EMBL" id="CAH1115300.1"/>
    </source>
</evidence>
<dbReference type="OrthoDB" id="6745909at2759"/>
<reference evidence="1" key="1">
    <citation type="submission" date="2022-01" db="EMBL/GenBank/DDBJ databases">
        <authorList>
            <person name="King R."/>
        </authorList>
    </citation>
    <scope>NUCLEOTIDE SEQUENCE</scope>
</reference>
<dbReference type="Proteomes" id="UP001153636">
    <property type="component" value="Chromosome 9"/>
</dbReference>